<dbReference type="PIRSF" id="PIRSF012535">
    <property type="entry name" value="UCP012535"/>
    <property type="match status" value="1"/>
</dbReference>
<dbReference type="InterPro" id="IPR011199">
    <property type="entry name" value="Bacillithiol_biosynth_BshC"/>
</dbReference>
<evidence type="ECO:0000256" key="1">
    <source>
        <dbReference type="ARBA" id="ARBA00022598"/>
    </source>
</evidence>
<name>E7C456_9BACT</name>
<dbReference type="InterPro" id="IPR055399">
    <property type="entry name" value="CC_BshC"/>
</dbReference>
<evidence type="ECO:0000313" key="5">
    <source>
        <dbReference type="EMBL" id="ADI22230.1"/>
    </source>
</evidence>
<protein>
    <recommendedName>
        <fullName evidence="2">Putative cysteine ligase BshC</fullName>
        <ecNumber evidence="2">6.-.-.-</ecNumber>
    </recommendedName>
</protein>
<feature type="domain" description="Bacillithiol biosynthesis BshC C-terminal coiled-coil" evidence="4">
    <location>
        <begin position="391"/>
        <end position="535"/>
    </location>
</feature>
<organism evidence="5">
    <name type="scientific">uncultured Gemmatimonadales bacterium HF0200_34B24</name>
    <dbReference type="NCBI Taxonomy" id="723613"/>
    <lineage>
        <taxon>Bacteria</taxon>
        <taxon>Pseudomonadati</taxon>
        <taxon>Gemmatimonadota</taxon>
        <taxon>Gemmatimonadia</taxon>
        <taxon>Gemmatimonadales</taxon>
        <taxon>environmental samples</taxon>
    </lineage>
</organism>
<dbReference type="InterPro" id="IPR055398">
    <property type="entry name" value="Rossmann-like_BshC"/>
</dbReference>
<evidence type="ECO:0000259" key="4">
    <source>
        <dbReference type="Pfam" id="PF24850"/>
    </source>
</evidence>
<dbReference type="Pfam" id="PF10079">
    <property type="entry name" value="Rossmann-like_BshC"/>
    <property type="match status" value="1"/>
</dbReference>
<comment type="similarity">
    <text evidence="2">Belongs to the BshC family.</text>
</comment>
<dbReference type="HAMAP" id="MF_01867">
    <property type="entry name" value="BshC"/>
    <property type="match status" value="1"/>
</dbReference>
<reference evidence="5" key="1">
    <citation type="submission" date="2010-01" db="EMBL/GenBank/DDBJ databases">
        <title>Genome fragments of uncultured bacteria from the North Pacific subtropical Gyre.</title>
        <authorList>
            <person name="Pham V.D."/>
            <person name="Delong E.F."/>
        </authorList>
    </citation>
    <scope>NUCLEOTIDE SEQUENCE</scope>
</reference>
<feature type="domain" description="Bacillithiol biosynthesis BshC N-terminal Rossmann-like" evidence="3">
    <location>
        <begin position="22"/>
        <end position="385"/>
    </location>
</feature>
<evidence type="ECO:0000259" key="3">
    <source>
        <dbReference type="Pfam" id="PF10079"/>
    </source>
</evidence>
<accession>E7C456</accession>
<sequence>MQKGQTKEIPNLRFVIGHPQGGELVRAYMANNEAVRDFYGPHFRDLSAFFLKAEEVDGTFDRAARERAAEALIVPPGGDRSRLDRFVDEGGYMVTTGQQAALFGGPLFSLYKALTAVRLAEVLEDKLERPVIPVFWVGSEDHDWEEASQVGVVGVDNEIHHLQVANPNPSRTPPLHKVQLNDDVSEVVAEFLGHLPDTDFSDEYKALLGDAFIPGKTLVDGFHKTLQYLTGRFGLFFTDAAHPVVKRDSAEVLLAELDRAEEFEGVLQNTADALTTAGYPLQVSILKDSVNLFLEGPAGRERLYRQNSKYRLRRSGDEVSREDIQKCVDADPLALSPNVLLRPVVEATLFPTLAYVGGPGELAYFGQLRDYFAAHGTSMPVLYPRHAAMPVEAKIGKVLDKFGLDVDALAQPFHEVVGDVARHEIPDKVKSALLELRTTIGSRMGELTIAVKEVDPTLSGPVKQVRTDVFSAFDELERKVLQAVKRGSEIHLSQVEKAQVHLYPGGKPSERVQSPFYFLTRYGGPVLDVLYDSFKVNLE</sequence>
<dbReference type="Pfam" id="PF24850">
    <property type="entry name" value="CC_BshC"/>
    <property type="match status" value="1"/>
</dbReference>
<dbReference type="EMBL" id="GU567979">
    <property type="protein sequence ID" value="ADI22230.1"/>
    <property type="molecule type" value="Genomic_DNA"/>
</dbReference>
<proteinExistence type="inferred from homology"/>
<dbReference type="EC" id="6.-.-.-" evidence="2"/>
<keyword evidence="1 2" id="KW-0436">Ligase</keyword>
<dbReference type="NCBIfam" id="TIGR03998">
    <property type="entry name" value="thiol_BshC"/>
    <property type="match status" value="1"/>
</dbReference>
<evidence type="ECO:0000256" key="2">
    <source>
        <dbReference type="HAMAP-Rule" id="MF_01867"/>
    </source>
</evidence>
<gene>
    <name evidence="2" type="primary">bshC</name>
</gene>
<dbReference type="AlphaFoldDB" id="E7C456"/>
<dbReference type="GO" id="GO:0016874">
    <property type="term" value="F:ligase activity"/>
    <property type="evidence" value="ECO:0007669"/>
    <property type="project" value="UniProtKB-UniRule"/>
</dbReference>